<dbReference type="Gene3D" id="3.40.630.30">
    <property type="match status" value="1"/>
</dbReference>
<dbReference type="PANTHER" id="PTHR31435">
    <property type="entry name" value="PROTEIN NATD1"/>
    <property type="match status" value="1"/>
</dbReference>
<name>A0A1G5AS09_9PAST</name>
<dbReference type="EMBL" id="FMUQ01000003">
    <property type="protein sequence ID" value="SCX80667.1"/>
    <property type="molecule type" value="Genomic_DNA"/>
</dbReference>
<dbReference type="InterPro" id="IPR031165">
    <property type="entry name" value="GNAT_YJDJ"/>
</dbReference>
<dbReference type="PANTHER" id="PTHR31435:SF9">
    <property type="entry name" value="PROTEIN NATD1"/>
    <property type="match status" value="1"/>
</dbReference>
<dbReference type="CDD" id="cd04301">
    <property type="entry name" value="NAT_SF"/>
    <property type="match status" value="1"/>
</dbReference>
<comment type="caution">
    <text evidence="2">The sequence shown here is derived from an EMBL/GenBank/DDBJ whole genome shotgun (WGS) entry which is preliminary data.</text>
</comment>
<reference evidence="2 3" key="1">
    <citation type="submission" date="2016-10" db="EMBL/GenBank/DDBJ databases">
        <authorList>
            <person name="Varghese N."/>
            <person name="Submissions S."/>
        </authorList>
    </citation>
    <scope>NUCLEOTIDE SEQUENCE [LARGE SCALE GENOMIC DNA]</scope>
    <source>
        <strain evidence="2 3">DSM 22022</strain>
    </source>
</reference>
<feature type="domain" description="N-acetyltransferase" evidence="1">
    <location>
        <begin position="6"/>
        <end position="90"/>
    </location>
</feature>
<dbReference type="RefSeq" id="WP_090654049.1">
    <property type="nucleotide sequence ID" value="NZ_CP015031.1"/>
</dbReference>
<dbReference type="InterPro" id="IPR045057">
    <property type="entry name" value="Gcn5-rel_NAT"/>
</dbReference>
<dbReference type="Proteomes" id="UP000199588">
    <property type="component" value="Unassembled WGS sequence"/>
</dbReference>
<dbReference type="SUPFAM" id="SSF55729">
    <property type="entry name" value="Acyl-CoA N-acyltransferases (Nat)"/>
    <property type="match status" value="1"/>
</dbReference>
<organism evidence="2 3">
    <name type="scientific">Basfia succiniciproducens</name>
    <dbReference type="NCBI Taxonomy" id="653940"/>
    <lineage>
        <taxon>Bacteria</taxon>
        <taxon>Pseudomonadati</taxon>
        <taxon>Pseudomonadota</taxon>
        <taxon>Gammaproteobacteria</taxon>
        <taxon>Pasteurellales</taxon>
        <taxon>Pasteurellaceae</taxon>
        <taxon>Basfia</taxon>
    </lineage>
</organism>
<proteinExistence type="predicted"/>
<evidence type="ECO:0000259" key="1">
    <source>
        <dbReference type="PROSITE" id="PS51729"/>
    </source>
</evidence>
<dbReference type="InterPro" id="IPR016181">
    <property type="entry name" value="Acyl_CoA_acyltransferase"/>
</dbReference>
<accession>A0A1G5AS09</accession>
<evidence type="ECO:0000313" key="2">
    <source>
        <dbReference type="EMBL" id="SCX80667.1"/>
    </source>
</evidence>
<evidence type="ECO:0000313" key="3">
    <source>
        <dbReference type="Proteomes" id="UP000199588"/>
    </source>
</evidence>
<keyword evidence="3" id="KW-1185">Reference proteome</keyword>
<dbReference type="PROSITE" id="PS51729">
    <property type="entry name" value="GNAT_YJDJ"/>
    <property type="match status" value="1"/>
</dbReference>
<dbReference type="Pfam" id="PF14542">
    <property type="entry name" value="Acetyltransf_CG"/>
    <property type="match status" value="1"/>
</dbReference>
<sequence length="90" mass="10586">MKIQHTEDQQQGEFFILSETGEKVAKLTYFYQSPRVINANHTYVSDSLRGQGIADKLYQALIQLIKEKRLELIPSCSYIARKWRRDHQKS</sequence>
<gene>
    <name evidence="2" type="ORF">SAMN02910354_00423</name>
</gene>
<protein>
    <recommendedName>
        <fullName evidence="1">N-acetyltransferase domain-containing protein</fullName>
    </recommendedName>
</protein>